<accession>A0ABT4DM66</accession>
<comment type="caution">
    <text evidence="1">The sequence shown here is derived from an EMBL/GenBank/DDBJ whole genome shotgun (WGS) entry which is preliminary data.</text>
</comment>
<gene>
    <name evidence="1" type="ORF">OCK72_06935</name>
</gene>
<name>A0ABT4DM66_FUSSI</name>
<sequence length="106" mass="12969">MERTRKLKFADIFISKLEEIKENFLQKSKITFSENLENDKMLNRIISIRNIHFNDIEKMKFYKLIEERNESIKKYKICDIEMNDKFSKIKVLLYEVVDIFEKIKIV</sequence>
<keyword evidence="2" id="KW-1185">Reference proteome</keyword>
<proteinExistence type="predicted"/>
<dbReference type="Proteomes" id="UP001062738">
    <property type="component" value="Unassembled WGS sequence"/>
</dbReference>
<reference evidence="1" key="1">
    <citation type="submission" date="2022-09" db="EMBL/GenBank/DDBJ databases">
        <authorList>
            <person name="Zoaiter M."/>
        </authorList>
    </citation>
    <scope>NUCLEOTIDE SEQUENCE</scope>
    <source>
        <strain evidence="1">DSM 19848</strain>
    </source>
</reference>
<dbReference type="EMBL" id="JAOXXL010000018">
    <property type="protein sequence ID" value="MCY7008389.1"/>
    <property type="molecule type" value="Genomic_DNA"/>
</dbReference>
<dbReference type="RefSeq" id="WP_265152300.1">
    <property type="nucleotide sequence ID" value="NZ_JAOXXL010000018.1"/>
</dbReference>
<organism evidence="1 2">
    <name type="scientific">Fusobacterium simiae</name>
    <dbReference type="NCBI Taxonomy" id="855"/>
    <lineage>
        <taxon>Bacteria</taxon>
        <taxon>Fusobacteriati</taxon>
        <taxon>Fusobacteriota</taxon>
        <taxon>Fusobacteriia</taxon>
        <taxon>Fusobacteriales</taxon>
        <taxon>Fusobacteriaceae</taxon>
        <taxon>Fusobacterium</taxon>
    </lineage>
</organism>
<protein>
    <submittedName>
        <fullName evidence="1">Uncharacterized protein</fullName>
    </submittedName>
</protein>
<evidence type="ECO:0000313" key="1">
    <source>
        <dbReference type="EMBL" id="MCY7008389.1"/>
    </source>
</evidence>
<evidence type="ECO:0000313" key="2">
    <source>
        <dbReference type="Proteomes" id="UP001062738"/>
    </source>
</evidence>